<dbReference type="GO" id="GO:0005737">
    <property type="term" value="C:cytoplasm"/>
    <property type="evidence" value="ECO:0007669"/>
    <property type="project" value="TreeGrafter"/>
</dbReference>
<sequence length="312" mass="36149">MNILKIVVYKIMIETNIKKLVTHNGSFHADDIFATATLSLLLEKKGESFKIIRTRDPEIIKEGDYVYDVGGIYDEKTNRFDHHHKDFKEKRENGIMYSSFGLVWKKFGGEISDSKEVADLIDKRLVSPIDANDNGIDLIDLKIEDVFPYNIESFFSSMRPSWSEDNSNLDHMFFECVKIAKKILLREIVYAKDRILAQEKVNEIYEKTKDKRIIILDGDYSHQPTYSNFKDLIYVIYPRISDNFWTVKAIREDEKKFKNKKSLPISWGGIRDEELQKITGVEDAIFCHRALFMAVAKTKEGAIKLANLALSV</sequence>
<name>A0A2H0CH12_9BACT</name>
<keyword evidence="2" id="KW-0378">Hydrolase</keyword>
<comment type="similarity">
    <text evidence="1">Belongs to the MYG1 family.</text>
</comment>
<accession>A0A2H0CH12</accession>
<dbReference type="GO" id="GO:0016787">
    <property type="term" value="F:hydrolase activity"/>
    <property type="evidence" value="ECO:0007669"/>
    <property type="project" value="UniProtKB-KW"/>
</dbReference>
<evidence type="ECO:0000313" key="3">
    <source>
        <dbReference type="Proteomes" id="UP000229176"/>
    </source>
</evidence>
<proteinExistence type="inferred from homology"/>
<dbReference type="AlphaFoldDB" id="A0A2H0CH12"/>
<protein>
    <submittedName>
        <fullName evidence="2">Metal-dependent hydrolase</fullName>
    </submittedName>
</protein>
<comment type="caution">
    <text evidence="2">The sequence shown here is derived from an EMBL/GenBank/DDBJ whole genome shotgun (WGS) entry which is preliminary data.</text>
</comment>
<dbReference type="EMBL" id="PCTI01000008">
    <property type="protein sequence ID" value="PIP69225.1"/>
    <property type="molecule type" value="Genomic_DNA"/>
</dbReference>
<evidence type="ECO:0000256" key="1">
    <source>
        <dbReference type="ARBA" id="ARBA00010105"/>
    </source>
</evidence>
<dbReference type="Proteomes" id="UP000229176">
    <property type="component" value="Unassembled WGS sequence"/>
</dbReference>
<dbReference type="PANTHER" id="PTHR11215">
    <property type="entry name" value="METAL DEPENDENT HYDROLASE - RELATED"/>
    <property type="match status" value="1"/>
</dbReference>
<dbReference type="Pfam" id="PF03690">
    <property type="entry name" value="MYG1_exonuc"/>
    <property type="match status" value="1"/>
</dbReference>
<gene>
    <name evidence="2" type="ORF">COW91_00545</name>
</gene>
<organism evidence="2 3">
    <name type="scientific">Candidatus Nomurabacteria bacterium CG22_combo_CG10-13_8_21_14_all_32_8</name>
    <dbReference type="NCBI Taxonomy" id="1974732"/>
    <lineage>
        <taxon>Bacteria</taxon>
        <taxon>Candidatus Nomuraibacteriota</taxon>
    </lineage>
</organism>
<dbReference type="PANTHER" id="PTHR11215:SF1">
    <property type="entry name" value="MYG1 EXONUCLEASE"/>
    <property type="match status" value="1"/>
</dbReference>
<reference evidence="2 3" key="1">
    <citation type="submission" date="2017-09" db="EMBL/GenBank/DDBJ databases">
        <title>Depth-based differentiation of microbial function through sediment-hosted aquifers and enrichment of novel symbionts in the deep terrestrial subsurface.</title>
        <authorList>
            <person name="Probst A.J."/>
            <person name="Ladd B."/>
            <person name="Jarett J.K."/>
            <person name="Geller-Mcgrath D.E."/>
            <person name="Sieber C.M."/>
            <person name="Emerson J.B."/>
            <person name="Anantharaman K."/>
            <person name="Thomas B.C."/>
            <person name="Malmstrom R."/>
            <person name="Stieglmeier M."/>
            <person name="Klingl A."/>
            <person name="Woyke T."/>
            <person name="Ryan C.M."/>
            <person name="Banfield J.F."/>
        </authorList>
    </citation>
    <scope>NUCLEOTIDE SEQUENCE [LARGE SCALE GENOMIC DNA]</scope>
    <source>
        <strain evidence="2">CG22_combo_CG10-13_8_21_14_all_32_8</strain>
    </source>
</reference>
<evidence type="ECO:0000313" key="2">
    <source>
        <dbReference type="EMBL" id="PIP69225.1"/>
    </source>
</evidence>
<dbReference type="InterPro" id="IPR003226">
    <property type="entry name" value="MYG1_exonuclease"/>
</dbReference>